<dbReference type="InterPro" id="IPR031582">
    <property type="entry name" value="TadF"/>
</dbReference>
<evidence type="ECO:0000313" key="1">
    <source>
        <dbReference type="EMBL" id="GLT19115.1"/>
    </source>
</evidence>
<dbReference type="Proteomes" id="UP001157138">
    <property type="component" value="Unassembled WGS sequence"/>
</dbReference>
<dbReference type="EMBL" id="BSPW01000067">
    <property type="protein sequence ID" value="GLT19115.1"/>
    <property type="molecule type" value="Genomic_DNA"/>
</dbReference>
<dbReference type="Pfam" id="PF16964">
    <property type="entry name" value="TadF"/>
    <property type="match status" value="1"/>
</dbReference>
<comment type="caution">
    <text evidence="1">The sequence shown here is derived from an EMBL/GenBank/DDBJ whole genome shotgun (WGS) entry which is preliminary data.</text>
</comment>
<reference evidence="2" key="1">
    <citation type="journal article" date="2019" name="Int. J. Syst. Evol. Microbiol.">
        <title>The Global Catalogue of Microorganisms (GCM) 10K type strain sequencing project: providing services to taxonomists for standard genome sequencing and annotation.</title>
        <authorList>
            <consortium name="The Broad Institute Genomics Platform"/>
            <consortium name="The Broad Institute Genome Sequencing Center for Infectious Disease"/>
            <person name="Wu L."/>
            <person name="Ma J."/>
        </authorList>
    </citation>
    <scope>NUCLEOTIDE SEQUENCE [LARGE SCALE GENOMIC DNA]</scope>
    <source>
        <strain evidence="2">NBRC 108723</strain>
    </source>
</reference>
<name>A0ABQ6F2V4_9VIBR</name>
<keyword evidence="2" id="KW-1185">Reference proteome</keyword>
<protein>
    <submittedName>
        <fullName evidence="1">Uncharacterized protein</fullName>
    </submittedName>
</protein>
<sequence length="171" mass="18755">MVLGLLVLILGLFAVYKILYLQTRLDSTAYSLVSAASRALVANGHVKSYHQDSAEHLMVLAKPSMPAELDLSKLGLVLEMRFFTEDQAEVITQRAGNECQIEKPIESLAELAPTSHSRVASLEGKTANLYQVTVCVSQPLESVSPILKWLELPFPTKLQSQAVAIGRRYSA</sequence>
<organism evidence="1 2">
    <name type="scientific">Vibrio zhanjiangensis</name>
    <dbReference type="NCBI Taxonomy" id="1046128"/>
    <lineage>
        <taxon>Bacteria</taxon>
        <taxon>Pseudomonadati</taxon>
        <taxon>Pseudomonadota</taxon>
        <taxon>Gammaproteobacteria</taxon>
        <taxon>Vibrionales</taxon>
        <taxon>Vibrionaceae</taxon>
        <taxon>Vibrio</taxon>
    </lineage>
</organism>
<proteinExistence type="predicted"/>
<gene>
    <name evidence="1" type="ORF">GCM10007938_28970</name>
</gene>
<evidence type="ECO:0000313" key="2">
    <source>
        <dbReference type="Proteomes" id="UP001157138"/>
    </source>
</evidence>
<accession>A0ABQ6F2V4</accession>